<dbReference type="CDD" id="cd06225">
    <property type="entry name" value="HAMP"/>
    <property type="match status" value="1"/>
</dbReference>
<dbReference type="InterPro" id="IPR013656">
    <property type="entry name" value="PAS_4"/>
</dbReference>
<feature type="coiled-coil region" evidence="1">
    <location>
        <begin position="612"/>
        <end position="689"/>
    </location>
</feature>
<reference evidence="5 6" key="1">
    <citation type="submission" date="2019-07" db="EMBL/GenBank/DDBJ databases">
        <title>Thalassofilum flectens gen. nov., sp. nov., a novel moderate thermophilic anaerobe from a shallow sea hot spring in Kunashir Island (Russia), representing a new family in the order Bacteroidales, and proposal of Thalassofilacea fam. nov.</title>
        <authorList>
            <person name="Kochetkova T.V."/>
            <person name="Podosokorskaya O.A."/>
            <person name="Novikov A."/>
            <person name="Elcheninov A.G."/>
            <person name="Toshchakov S.V."/>
            <person name="Kublanov I.V."/>
        </authorList>
    </citation>
    <scope>NUCLEOTIDE SEQUENCE [LARGE SCALE GENOMIC DNA]</scope>
    <source>
        <strain evidence="5 6">38-H</strain>
    </source>
</reference>
<name>A0A7D4CB13_9BACT</name>
<dbReference type="InterPro" id="IPR003660">
    <property type="entry name" value="HAMP_dom"/>
</dbReference>
<feature type="transmembrane region" description="Helical" evidence="2">
    <location>
        <begin position="318"/>
        <end position="339"/>
    </location>
</feature>
<evidence type="ECO:0000259" key="4">
    <source>
        <dbReference type="PROSITE" id="PS50885"/>
    </source>
</evidence>
<dbReference type="Pfam" id="PF13185">
    <property type="entry name" value="GAF_2"/>
    <property type="match status" value="1"/>
</dbReference>
<dbReference type="InterPro" id="IPR000700">
    <property type="entry name" value="PAS-assoc_C"/>
</dbReference>
<dbReference type="RefSeq" id="WP_173076531.1">
    <property type="nucleotide sequence ID" value="NZ_CP041345.1"/>
</dbReference>
<dbReference type="Gene3D" id="6.10.340.10">
    <property type="match status" value="1"/>
</dbReference>
<keyword evidence="2" id="KW-1133">Transmembrane helix</keyword>
<sequence>MKFDIFKNLRIGAKLLIGVLSTSILIMIAIGLVIGFRINRIARDNAIKIAQTEAQKSANQLKSELDLDMGFSRALAHSLYIYPKFDTVLLDSVFYNIVKNQVENNSRYLTVWYTIELWSFRPNYNKTYGRRSITAYLNEAGFGIDLEYKNLSGDDITSNYYASKTCNCEMLLDPYTFTYGGKEVLATSLSVPIRVNGKFAGLGGVDISLEKFQNDIEAIKPYVGTTVTLVSGDGRIIANTDKELSKEFFNSIYPELEEKYQVTQKIKEKSNTIFFNNVNGEEYLNVLSIVEVGNSPNAWGLLLSMPLSEIVKDARKSVLYTILVFLFGIILQALAIWYVSTKISKPIKQTTALLNTIAEGDIDINKKIRIKTGDEIEEMANSANKLIEGLTHTEKFAREIGEGKLDTNFKLLSEKDKLGKALIEMQQSLIRAKELEEKRKEEEKQQNWATQGMALFGEVLRRNNDNIKELSYHIVKNLVEYTKSVQGGIFILNENEPNNPVLEMTACYAFNRRKMIEKSVLPNEGLVGRCFVEKKTILLKDIPKDYIKITSGLGEDNPNCLLIVPLIDNDKVQAVIELATFTSYQKYQIEFIEKLGSSIASTLANVKINIRTAQLLAQTQQQAEEMKAQEEEMRQNLEELTATQEEMEKIKAQEIENERRRYEQEKAFIEQLKQKNQELVQKQEELEWEQIMFKALMNALPARISFKDKDCKYIRINETKRKALNLNSIDDIINKSDFDIFGKEHFERTFKEDNDVMQSGEAILNQDEFIRFKDGTVSWGNTSRIPLKNKSGEIVGILVITLDVTEKKNFAFELELANKVNDTLISEYPALIYKIDKNGIIQTCKGKLLETLNLKEENLIGKSIHKVFPEVPTLEDSEINDDGLIISNSPSNNNKNLELKHIIFRNKSTYNGYMGMVFNVK</sequence>
<keyword evidence="6" id="KW-1185">Reference proteome</keyword>
<gene>
    <name evidence="5" type="ORF">FHG85_12775</name>
</gene>
<dbReference type="SUPFAM" id="SSF55781">
    <property type="entry name" value="GAF domain-like"/>
    <property type="match status" value="1"/>
</dbReference>
<evidence type="ECO:0000256" key="1">
    <source>
        <dbReference type="SAM" id="Coils"/>
    </source>
</evidence>
<dbReference type="InterPro" id="IPR029016">
    <property type="entry name" value="GAF-like_dom_sf"/>
</dbReference>
<dbReference type="CDD" id="cd12913">
    <property type="entry name" value="PDC1_MCP_like"/>
    <property type="match status" value="1"/>
</dbReference>
<dbReference type="InterPro" id="IPR035965">
    <property type="entry name" value="PAS-like_dom_sf"/>
</dbReference>
<proteinExistence type="predicted"/>
<accession>A0A7D4CB13</accession>
<dbReference type="Gene3D" id="3.30.450.20">
    <property type="entry name" value="PAS domain"/>
    <property type="match status" value="3"/>
</dbReference>
<dbReference type="Pfam" id="PF08448">
    <property type="entry name" value="PAS_4"/>
    <property type="match status" value="1"/>
</dbReference>
<dbReference type="Gene3D" id="3.30.450.40">
    <property type="match status" value="1"/>
</dbReference>
<dbReference type="Proteomes" id="UP000500961">
    <property type="component" value="Chromosome"/>
</dbReference>
<protein>
    <submittedName>
        <fullName evidence="5">HAMP domain-containing protein</fullName>
    </submittedName>
</protein>
<keyword evidence="1" id="KW-0175">Coiled coil</keyword>
<feature type="domain" description="HAMP" evidence="4">
    <location>
        <begin position="341"/>
        <end position="395"/>
    </location>
</feature>
<dbReference type="AlphaFoldDB" id="A0A7D4CB13"/>
<evidence type="ECO:0000313" key="5">
    <source>
        <dbReference type="EMBL" id="QKG81102.1"/>
    </source>
</evidence>
<dbReference type="Pfam" id="PF00672">
    <property type="entry name" value="HAMP"/>
    <property type="match status" value="1"/>
</dbReference>
<dbReference type="GO" id="GO:0007165">
    <property type="term" value="P:signal transduction"/>
    <property type="evidence" value="ECO:0007669"/>
    <property type="project" value="InterPro"/>
</dbReference>
<evidence type="ECO:0000259" key="3">
    <source>
        <dbReference type="PROSITE" id="PS50113"/>
    </source>
</evidence>
<dbReference type="GO" id="GO:0016020">
    <property type="term" value="C:membrane"/>
    <property type="evidence" value="ECO:0007669"/>
    <property type="project" value="InterPro"/>
</dbReference>
<dbReference type="KEGG" id="ttz:FHG85_12775"/>
<dbReference type="EMBL" id="CP041345">
    <property type="protein sequence ID" value="QKG81102.1"/>
    <property type="molecule type" value="Genomic_DNA"/>
</dbReference>
<dbReference type="SUPFAM" id="SSF158472">
    <property type="entry name" value="HAMP domain-like"/>
    <property type="match status" value="1"/>
</dbReference>
<evidence type="ECO:0000313" key="6">
    <source>
        <dbReference type="Proteomes" id="UP000500961"/>
    </source>
</evidence>
<feature type="domain" description="PAC" evidence="3">
    <location>
        <begin position="763"/>
        <end position="816"/>
    </location>
</feature>
<organism evidence="5 6">
    <name type="scientific">Tenuifilum thalassicum</name>
    <dbReference type="NCBI Taxonomy" id="2590900"/>
    <lineage>
        <taxon>Bacteria</taxon>
        <taxon>Pseudomonadati</taxon>
        <taxon>Bacteroidota</taxon>
        <taxon>Bacteroidia</taxon>
        <taxon>Bacteroidales</taxon>
        <taxon>Tenuifilaceae</taxon>
        <taxon>Tenuifilum</taxon>
    </lineage>
</organism>
<feature type="transmembrane region" description="Helical" evidence="2">
    <location>
        <begin position="15"/>
        <end position="38"/>
    </location>
</feature>
<dbReference type="PROSITE" id="PS50113">
    <property type="entry name" value="PAC"/>
    <property type="match status" value="1"/>
</dbReference>
<dbReference type="SUPFAM" id="SSF55785">
    <property type="entry name" value="PYP-like sensor domain (PAS domain)"/>
    <property type="match status" value="2"/>
</dbReference>
<feature type="coiled-coil region" evidence="1">
    <location>
        <begin position="418"/>
        <end position="446"/>
    </location>
</feature>
<dbReference type="InterPro" id="IPR003018">
    <property type="entry name" value="GAF"/>
</dbReference>
<keyword evidence="2" id="KW-0812">Transmembrane</keyword>
<evidence type="ECO:0000256" key="2">
    <source>
        <dbReference type="SAM" id="Phobius"/>
    </source>
</evidence>
<keyword evidence="2" id="KW-0472">Membrane</keyword>
<dbReference type="PROSITE" id="PS50885">
    <property type="entry name" value="HAMP"/>
    <property type="match status" value="1"/>
</dbReference>